<evidence type="ECO:0000313" key="1">
    <source>
        <dbReference type="EMBL" id="PON34205.1"/>
    </source>
</evidence>
<reference evidence="2" key="1">
    <citation type="submission" date="2016-06" db="EMBL/GenBank/DDBJ databases">
        <title>Parallel loss of symbiosis genes in relatives of nitrogen-fixing non-legume Parasponia.</title>
        <authorList>
            <person name="Van Velzen R."/>
            <person name="Holmer R."/>
            <person name="Bu F."/>
            <person name="Rutten L."/>
            <person name="Van Zeijl A."/>
            <person name="Liu W."/>
            <person name="Santuari L."/>
            <person name="Cao Q."/>
            <person name="Sharma T."/>
            <person name="Shen D."/>
            <person name="Roswanjaya Y."/>
            <person name="Wardhani T."/>
            <person name="Kalhor M.S."/>
            <person name="Jansen J."/>
            <person name="Van den Hoogen J."/>
            <person name="Gungor B."/>
            <person name="Hartog M."/>
            <person name="Hontelez J."/>
            <person name="Verver J."/>
            <person name="Yang W.-C."/>
            <person name="Schijlen E."/>
            <person name="Repin R."/>
            <person name="Schilthuizen M."/>
            <person name="Schranz E."/>
            <person name="Heidstra R."/>
            <person name="Miyata K."/>
            <person name="Fedorova E."/>
            <person name="Kohlen W."/>
            <person name="Bisseling T."/>
            <person name="Smit S."/>
            <person name="Geurts R."/>
        </authorList>
    </citation>
    <scope>NUCLEOTIDE SEQUENCE [LARGE SCALE GENOMIC DNA]</scope>
    <source>
        <strain evidence="2">cv. WU1-14</strain>
    </source>
</reference>
<dbReference type="Proteomes" id="UP000237105">
    <property type="component" value="Unassembled WGS sequence"/>
</dbReference>
<dbReference type="AlphaFoldDB" id="A0A2P5ACE1"/>
<protein>
    <submittedName>
        <fullName evidence="1">Uncharacterized protein</fullName>
    </submittedName>
</protein>
<name>A0A2P5ACE1_PARAD</name>
<evidence type="ECO:0000313" key="2">
    <source>
        <dbReference type="Proteomes" id="UP000237105"/>
    </source>
</evidence>
<keyword evidence="2" id="KW-1185">Reference proteome</keyword>
<gene>
    <name evidence="1" type="ORF">PanWU01x14_346210</name>
</gene>
<proteinExistence type="predicted"/>
<sequence>MDANLSNREIGAVVGLIPRSYATWTIERQNRLSEAMAESIPNPGQFGPIQFLPRQLGVRGLEGLPPEDYGRQHTAPDSNRAFNVILGSSNGVKDEKGKLEISLSPFRCKIQLLKED</sequence>
<dbReference type="EMBL" id="JXTB01000673">
    <property type="protein sequence ID" value="PON34205.1"/>
    <property type="molecule type" value="Genomic_DNA"/>
</dbReference>
<accession>A0A2P5ACE1</accession>
<organism evidence="1 2">
    <name type="scientific">Parasponia andersonii</name>
    <name type="common">Sponia andersonii</name>
    <dbReference type="NCBI Taxonomy" id="3476"/>
    <lineage>
        <taxon>Eukaryota</taxon>
        <taxon>Viridiplantae</taxon>
        <taxon>Streptophyta</taxon>
        <taxon>Embryophyta</taxon>
        <taxon>Tracheophyta</taxon>
        <taxon>Spermatophyta</taxon>
        <taxon>Magnoliopsida</taxon>
        <taxon>eudicotyledons</taxon>
        <taxon>Gunneridae</taxon>
        <taxon>Pentapetalae</taxon>
        <taxon>rosids</taxon>
        <taxon>fabids</taxon>
        <taxon>Rosales</taxon>
        <taxon>Cannabaceae</taxon>
        <taxon>Parasponia</taxon>
    </lineage>
</organism>
<comment type="caution">
    <text evidence="1">The sequence shown here is derived from an EMBL/GenBank/DDBJ whole genome shotgun (WGS) entry which is preliminary data.</text>
</comment>